<name>A0AAC9VMR5_9PROT</name>
<feature type="region of interest" description="Disordered" evidence="1">
    <location>
        <begin position="1"/>
        <end position="20"/>
    </location>
</feature>
<dbReference type="AlphaFoldDB" id="A0AAC9VMR5"/>
<gene>
    <name evidence="2" type="ORF">GbCGDNIH9_1629a</name>
</gene>
<sequence>MKGKRSISAHAEEPRATDHHHQLAGVYLRARGGTPLVHTLNLADLGLSPRTRRNR</sequence>
<protein>
    <submittedName>
        <fullName evidence="2">Uncharacterized protein</fullName>
    </submittedName>
</protein>
<evidence type="ECO:0000313" key="3">
    <source>
        <dbReference type="Proteomes" id="UP000182373"/>
    </source>
</evidence>
<organism evidence="2 3">
    <name type="scientific">Granulibacter bethesdensis</name>
    <dbReference type="NCBI Taxonomy" id="364410"/>
    <lineage>
        <taxon>Bacteria</taxon>
        <taxon>Pseudomonadati</taxon>
        <taxon>Pseudomonadota</taxon>
        <taxon>Alphaproteobacteria</taxon>
        <taxon>Acetobacterales</taxon>
        <taxon>Acetobacteraceae</taxon>
        <taxon>Granulibacter</taxon>
    </lineage>
</organism>
<dbReference type="EMBL" id="CP018191">
    <property type="protein sequence ID" value="ASV62787.1"/>
    <property type="molecule type" value="Genomic_DNA"/>
</dbReference>
<proteinExistence type="predicted"/>
<dbReference type="Proteomes" id="UP000182373">
    <property type="component" value="Chromosome"/>
</dbReference>
<evidence type="ECO:0000313" key="2">
    <source>
        <dbReference type="EMBL" id="ASV62787.1"/>
    </source>
</evidence>
<evidence type="ECO:0000256" key="1">
    <source>
        <dbReference type="SAM" id="MobiDB-lite"/>
    </source>
</evidence>
<accession>A0AAC9VMR5</accession>
<reference evidence="3" key="1">
    <citation type="submission" date="2016-11" db="EMBL/GenBank/DDBJ databases">
        <title>Comparative genomic and phenotypic analysis of Granulibacter bethesdensis clinical isolates from patients with chronic granulomatous disease.</title>
        <authorList>
            <person name="Zarember K.A."/>
            <person name="Porcella S.F."/>
            <person name="Chu J."/>
            <person name="Ding L."/>
            <person name="Dahlstrom E."/>
            <person name="Barbian K."/>
            <person name="Martens C."/>
            <person name="Sykora L."/>
            <person name="Kramer S."/>
            <person name="Pettinato A.M."/>
            <person name="Hong H."/>
            <person name="Wald G."/>
            <person name="Berg L.J."/>
            <person name="Rogge L.S."/>
            <person name="Greenberg D.E."/>
            <person name="Falcone E.L."/>
            <person name="Neves J.F."/>
            <person name="Simoes M.J."/>
            <person name="Casal M."/>
            <person name="Rodriguez-Lopez F.C."/>
            <person name="Zelazny A."/>
            <person name="Gallin J.I."/>
            <person name="Holland S.M."/>
        </authorList>
    </citation>
    <scope>NUCLEOTIDE SEQUENCE [LARGE SCALE GENOMIC DNA]</scope>
    <source>
        <strain evidence="3">NIH9.1</strain>
    </source>
</reference>
<feature type="compositionally biased region" description="Basic and acidic residues" evidence="1">
    <location>
        <begin position="10"/>
        <end position="20"/>
    </location>
</feature>